<keyword evidence="3" id="KW-1185">Reference proteome</keyword>
<feature type="compositionally biased region" description="Polar residues" evidence="1">
    <location>
        <begin position="351"/>
        <end position="368"/>
    </location>
</feature>
<feature type="region of interest" description="Disordered" evidence="1">
    <location>
        <begin position="305"/>
        <end position="368"/>
    </location>
</feature>
<name>A0ABQ0GI21_9PEZI</name>
<evidence type="ECO:0000256" key="1">
    <source>
        <dbReference type="SAM" id="MobiDB-lite"/>
    </source>
</evidence>
<dbReference type="RefSeq" id="XP_070919135.1">
    <property type="nucleotide sequence ID" value="XM_071063034.1"/>
</dbReference>
<feature type="region of interest" description="Disordered" evidence="1">
    <location>
        <begin position="127"/>
        <end position="202"/>
    </location>
</feature>
<evidence type="ECO:0000313" key="3">
    <source>
        <dbReference type="Proteomes" id="UP001628179"/>
    </source>
</evidence>
<organism evidence="2 3">
    <name type="scientific">Madurella fahalii</name>
    <dbReference type="NCBI Taxonomy" id="1157608"/>
    <lineage>
        <taxon>Eukaryota</taxon>
        <taxon>Fungi</taxon>
        <taxon>Dikarya</taxon>
        <taxon>Ascomycota</taxon>
        <taxon>Pezizomycotina</taxon>
        <taxon>Sordariomycetes</taxon>
        <taxon>Sordariomycetidae</taxon>
        <taxon>Sordariales</taxon>
        <taxon>Sordariales incertae sedis</taxon>
        <taxon>Madurella</taxon>
    </lineage>
</organism>
<feature type="compositionally biased region" description="Basic and acidic residues" evidence="1">
    <location>
        <begin position="337"/>
        <end position="348"/>
    </location>
</feature>
<gene>
    <name evidence="2" type="ORF">MFIFM68171_07614</name>
</gene>
<comment type="caution">
    <text evidence="2">The sequence shown here is derived from an EMBL/GenBank/DDBJ whole genome shotgun (WGS) entry which is preliminary data.</text>
</comment>
<evidence type="ECO:0000313" key="2">
    <source>
        <dbReference type="EMBL" id="GAB1317404.1"/>
    </source>
</evidence>
<dbReference type="EMBL" id="BAAFSV010000004">
    <property type="protein sequence ID" value="GAB1317404.1"/>
    <property type="molecule type" value="Genomic_DNA"/>
</dbReference>
<reference evidence="2 3" key="1">
    <citation type="submission" date="2024-09" db="EMBL/GenBank/DDBJ databases">
        <title>Itraconazole resistance in Madurella fahalii resulting from another homologue of gene encoding cytochrome P450 14-alpha sterol demethylase (CYP51).</title>
        <authorList>
            <person name="Yoshioka I."/>
            <person name="Fahal A.H."/>
            <person name="Kaneko S."/>
            <person name="Yaguchi T."/>
        </authorList>
    </citation>
    <scope>NUCLEOTIDE SEQUENCE [LARGE SCALE GENOMIC DNA]</scope>
    <source>
        <strain evidence="2 3">IFM 68171</strain>
    </source>
</reference>
<feature type="region of interest" description="Disordered" evidence="1">
    <location>
        <begin position="1"/>
        <end position="51"/>
    </location>
</feature>
<feature type="compositionally biased region" description="Basic and acidic residues" evidence="1">
    <location>
        <begin position="1"/>
        <end position="21"/>
    </location>
</feature>
<feature type="compositionally biased region" description="Basic and acidic residues" evidence="1">
    <location>
        <begin position="127"/>
        <end position="150"/>
    </location>
</feature>
<accession>A0ABQ0GI21</accession>
<feature type="compositionally biased region" description="Basic residues" evidence="1">
    <location>
        <begin position="32"/>
        <end position="42"/>
    </location>
</feature>
<feature type="compositionally biased region" description="Basic and acidic residues" evidence="1">
    <location>
        <begin position="99"/>
        <end position="114"/>
    </location>
</feature>
<feature type="compositionally biased region" description="Polar residues" evidence="1">
    <location>
        <begin position="176"/>
        <end position="187"/>
    </location>
</feature>
<dbReference type="Proteomes" id="UP001628179">
    <property type="component" value="Unassembled WGS sequence"/>
</dbReference>
<sequence length="410" mass="44677">MDLRKQLFDSSRSEERTKRSSAEPLEDTPAAKRAKRSKNGKKQRSEGGQDLDADFVQDDWVCFNTSSAIGSPIVRKMTPVYPPHPFPLKSAGKATALKSDGKHEKVDSKAGKEGLESNLDVNEILKERMIHESPKAEANTRKTRAERELKSGSPEISTTVELPKLATKKKKPSVEPPTSNGIISNAPASPKTGGFAKTNKVEARKDDDLNDNVEIMSYPRGHKTLKAINKYLKSLNAKLGAGGSGGQTDPELTKELQSLRTDMSFLQHRLHRDALRASFRHEIIFNALKKVSTDLNKLSHQLQVQGENANQGQDEGAADETVAATPRSAKGKAHKTSARDTTGKDGARDATSASGNATKQSAAMQQSRKTLERCLGGFHQDMDKAGSAEEVNKFGRLCVQYAADLFKTLG</sequence>
<protein>
    <submittedName>
        <fullName evidence="2">Uncharacterized protein</fullName>
    </submittedName>
</protein>
<dbReference type="GeneID" id="98178357"/>
<proteinExistence type="predicted"/>
<feature type="region of interest" description="Disordered" evidence="1">
    <location>
        <begin position="85"/>
        <end position="114"/>
    </location>
</feature>